<gene>
    <name evidence="1" type="ORF">NDEV_1060</name>
</gene>
<accession>A0A128A396</accession>
<dbReference type="KEGG" id="ndv:NDEV_1060"/>
<keyword evidence="2" id="KW-1185">Reference proteome</keyword>
<name>A0A128A396_9ARCH</name>
<evidence type="ECO:0000313" key="2">
    <source>
        <dbReference type="Proteomes" id="UP000196239"/>
    </source>
</evidence>
<dbReference type="AlphaFoldDB" id="A0A128A396"/>
<protein>
    <submittedName>
        <fullName evidence="1">Uncharacterized protein</fullName>
    </submittedName>
</protein>
<evidence type="ECO:0000313" key="1">
    <source>
        <dbReference type="EMBL" id="CUR51825.1"/>
    </source>
</evidence>
<proteinExistence type="predicted"/>
<dbReference type="Proteomes" id="UP000196239">
    <property type="component" value="Chromosome 1"/>
</dbReference>
<sequence length="86" mass="10067">MVRYNAVPPDSYIRVKKGLQKDHVLSQYPSFHESMYDSFEIVLLEGKVAVYYYKDGTLAVEGNDADVFFRRIVRQVNKIISKKDYL</sequence>
<reference evidence="2" key="1">
    <citation type="submission" date="2015-10" db="EMBL/GenBank/DDBJ databases">
        <authorList>
            <person name="Lehtovirta-Morley L.E."/>
            <person name="Vieille C."/>
        </authorList>
    </citation>
    <scope>NUCLEOTIDE SEQUENCE [LARGE SCALE GENOMIC DNA]</scope>
</reference>
<organism evidence="1 2">
    <name type="scientific">Nitrosotalea devaniterrae</name>
    <dbReference type="NCBI Taxonomy" id="1078905"/>
    <lineage>
        <taxon>Archaea</taxon>
        <taxon>Nitrososphaerota</taxon>
        <taxon>Nitrososphaeria</taxon>
        <taxon>Nitrosotaleales</taxon>
        <taxon>Nitrosotaleaceae</taxon>
        <taxon>Nitrosotalea</taxon>
    </lineage>
</organism>
<dbReference type="EMBL" id="LN890280">
    <property type="protein sequence ID" value="CUR51825.1"/>
    <property type="molecule type" value="Genomic_DNA"/>
</dbReference>